<dbReference type="PANTHER" id="PTHR33307:SF6">
    <property type="entry name" value="ALPHA-RHAMNOSIDASE (EUROFUNG)-RELATED"/>
    <property type="match status" value="1"/>
</dbReference>
<dbReference type="PIRSF" id="PIRSF010631">
    <property type="entry name" value="A-rhamnsds"/>
    <property type="match status" value="1"/>
</dbReference>
<evidence type="ECO:0000256" key="3">
    <source>
        <dbReference type="ARBA" id="ARBA00022801"/>
    </source>
</evidence>
<dbReference type="GO" id="GO:0030596">
    <property type="term" value="F:alpha-L-rhamnosidase activity"/>
    <property type="evidence" value="ECO:0007669"/>
    <property type="project" value="UniProtKB-EC"/>
</dbReference>
<evidence type="ECO:0000259" key="6">
    <source>
        <dbReference type="Pfam" id="PF17389"/>
    </source>
</evidence>
<sequence>MLYDFRIEYRENPIGIDNPPRFSWKIKSSRQDLVQTAYQIQVTGGGKLMWDSGCVKSRQSVLVPYGGKPLEPMSVYQVQVSVLDNTGGLEQATGTFETGILLEENWKGKWITHSLPEEETACPVYVRHFTAERPVKRARLYATACGVYEACVNGKKAGDCFLAPGWTSYHNRIQYQTYDITELLEKENEIAVTVGNGWYKGELGFDAKPDNYGKKTVLSAMIRIEYEDGNMEEIVTDTDWKVETGVIRFSEIYHGETQDYTAKKQEAGDAVLFDEPEKPGHITAQESEPVRVTRRFAPKEKIVTPKGEIVFDFGQNMAGLVEVKLPKLTGDRLVIRHAETLDKDGNFYTENLRTARCTDTYIYGEDMAGKTVMPHFTFHGFRYICVEGAGSDVEAACFTACALHTDMQETGTFHSDNPLVNQLQSNIQWGQRSNFLDIPTDCPQRDERLGWTGDAQVFCGTASYNFNTALFFRKWLRDMAAETTDQWGVPHVVPNILSNQDGAAAWSDAATIIPWTLYQVYGDKEMLREQYPMMKQWVDYIHARVSENGLWQTGFQYGDWLALDIESGSTDRTGGTDRYLVANAYYAYSTKIVRDAAGELGYQEDSEKYGELYEEIREAINFEFVTGSGRLVSETQTACVLMLHFDLIKPEFRKRILETLETNIGSHHNHLTTGFVGTPYLCHCLSENGLHDLADEIFMKEDFPGWFYAVKKGATTIWERWNSILPNGDFDESGMNSLNHYAYGSIGSWLYEKVAGIRCLEPGYRKILICPTLTKGMTEVSASFESIYGTIRSAWSCRDGKICVDVEIPANTSAVIRLPEKEDKITVGSGNYHYEYDTQTCLEIEKYSLDSTLGELVEDELGRKMFDELSPGMLDDPMIKFAFGMTVADLIQMAAEARPLYQAVINALNEKHRKELKG</sequence>
<dbReference type="InterPro" id="IPR013783">
    <property type="entry name" value="Ig-like_fold"/>
</dbReference>
<feature type="domain" description="Bacterial alpha-L-rhamnosidase N-terminal" evidence="5">
    <location>
        <begin position="135"/>
        <end position="265"/>
    </location>
</feature>
<dbReference type="Pfam" id="PF05592">
    <property type="entry name" value="Bac_rhamnosid"/>
    <property type="match status" value="1"/>
</dbReference>
<evidence type="ECO:0000313" key="8">
    <source>
        <dbReference type="EMBL" id="HJC74089.1"/>
    </source>
</evidence>
<dbReference type="AlphaFoldDB" id="A0A9D2Q918"/>
<dbReference type="InterPro" id="IPR012341">
    <property type="entry name" value="6hp_glycosidase-like_sf"/>
</dbReference>
<dbReference type="InterPro" id="IPR013737">
    <property type="entry name" value="Bac_rhamnosid_N"/>
</dbReference>
<dbReference type="SUPFAM" id="SSF48208">
    <property type="entry name" value="Six-hairpin glycosidases"/>
    <property type="match status" value="1"/>
</dbReference>
<dbReference type="Pfam" id="PF17389">
    <property type="entry name" value="Bac_rhamnosid6H"/>
    <property type="match status" value="1"/>
</dbReference>
<reference evidence="8" key="1">
    <citation type="journal article" date="2021" name="PeerJ">
        <title>Extensive microbial diversity within the chicken gut microbiome revealed by metagenomics and culture.</title>
        <authorList>
            <person name="Gilroy R."/>
            <person name="Ravi A."/>
            <person name="Getino M."/>
            <person name="Pursley I."/>
            <person name="Horton D.L."/>
            <person name="Alikhan N.F."/>
            <person name="Baker D."/>
            <person name="Gharbi K."/>
            <person name="Hall N."/>
            <person name="Watson M."/>
            <person name="Adriaenssens E.M."/>
            <person name="Foster-Nyarko E."/>
            <person name="Jarju S."/>
            <person name="Secka A."/>
            <person name="Antonio M."/>
            <person name="Oren A."/>
            <person name="Chaudhuri R.R."/>
            <person name="La Ragione R."/>
            <person name="Hildebrand F."/>
            <person name="Pallen M.J."/>
        </authorList>
    </citation>
    <scope>NUCLEOTIDE SEQUENCE</scope>
    <source>
        <strain evidence="8">CHK196-7946</strain>
    </source>
</reference>
<dbReference type="InterPro" id="IPR016007">
    <property type="entry name" value="Alpha_rhamnosid"/>
</dbReference>
<evidence type="ECO:0000259" key="7">
    <source>
        <dbReference type="Pfam" id="PF17390"/>
    </source>
</evidence>
<dbReference type="Gene3D" id="2.60.420.10">
    <property type="entry name" value="Maltose phosphorylase, domain 3"/>
    <property type="match status" value="1"/>
</dbReference>
<dbReference type="PANTHER" id="PTHR33307">
    <property type="entry name" value="ALPHA-RHAMNOSIDASE (EUROFUNG)"/>
    <property type="match status" value="1"/>
</dbReference>
<reference evidence="8" key="2">
    <citation type="submission" date="2021-04" db="EMBL/GenBank/DDBJ databases">
        <authorList>
            <person name="Gilroy R."/>
        </authorList>
    </citation>
    <scope>NUCLEOTIDE SEQUENCE</scope>
    <source>
        <strain evidence="8">CHK196-7946</strain>
    </source>
</reference>
<dbReference type="InterPro" id="IPR008928">
    <property type="entry name" value="6-hairpin_glycosidase_sf"/>
</dbReference>
<evidence type="ECO:0000259" key="5">
    <source>
        <dbReference type="Pfam" id="PF08531"/>
    </source>
</evidence>
<evidence type="ECO:0000256" key="2">
    <source>
        <dbReference type="ARBA" id="ARBA00012652"/>
    </source>
</evidence>
<evidence type="ECO:0000313" key="9">
    <source>
        <dbReference type="Proteomes" id="UP000823902"/>
    </source>
</evidence>
<dbReference type="GO" id="GO:0005975">
    <property type="term" value="P:carbohydrate metabolic process"/>
    <property type="evidence" value="ECO:0007669"/>
    <property type="project" value="InterPro"/>
</dbReference>
<comment type="catalytic activity">
    <reaction evidence="1">
        <text>Hydrolysis of terminal non-reducing alpha-L-rhamnose residues in alpha-L-rhamnosides.</text>
        <dbReference type="EC" id="3.2.1.40"/>
    </reaction>
</comment>
<dbReference type="Gene3D" id="2.60.40.10">
    <property type="entry name" value="Immunoglobulins"/>
    <property type="match status" value="1"/>
</dbReference>
<dbReference type="InterPro" id="IPR035398">
    <property type="entry name" value="Bac_rhamnosid_C"/>
</dbReference>
<evidence type="ECO:0000256" key="1">
    <source>
        <dbReference type="ARBA" id="ARBA00001445"/>
    </source>
</evidence>
<organism evidence="8 9">
    <name type="scientific">Candidatus Mediterraneibacter faecavium</name>
    <dbReference type="NCBI Taxonomy" id="2838668"/>
    <lineage>
        <taxon>Bacteria</taxon>
        <taxon>Bacillati</taxon>
        <taxon>Bacillota</taxon>
        <taxon>Clostridia</taxon>
        <taxon>Lachnospirales</taxon>
        <taxon>Lachnospiraceae</taxon>
        <taxon>Mediterraneibacter</taxon>
    </lineage>
</organism>
<dbReference type="Proteomes" id="UP000823902">
    <property type="component" value="Unassembled WGS sequence"/>
</dbReference>
<dbReference type="EC" id="3.2.1.40" evidence="2"/>
<feature type="domain" description="Alpha-L-rhamnosidase C-terminal" evidence="7">
    <location>
        <begin position="756"/>
        <end position="831"/>
    </location>
</feature>
<name>A0A9D2Q918_9FIRM</name>
<dbReference type="Gene3D" id="2.60.120.260">
    <property type="entry name" value="Galactose-binding domain-like"/>
    <property type="match status" value="2"/>
</dbReference>
<feature type="domain" description="Alpha-L-rhamnosidase concanavalin-like" evidence="4">
    <location>
        <begin position="304"/>
        <end position="404"/>
    </location>
</feature>
<dbReference type="Pfam" id="PF25788">
    <property type="entry name" value="Ig_Rha78A_N"/>
    <property type="match status" value="1"/>
</dbReference>
<evidence type="ECO:0000259" key="4">
    <source>
        <dbReference type="Pfam" id="PF05592"/>
    </source>
</evidence>
<dbReference type="InterPro" id="IPR008902">
    <property type="entry name" value="Rhamnosid_concanavalin"/>
</dbReference>
<keyword evidence="3 8" id="KW-0378">Hydrolase</keyword>
<comment type="caution">
    <text evidence="8">The sequence shown here is derived from an EMBL/GenBank/DDBJ whole genome shotgun (WGS) entry which is preliminary data.</text>
</comment>
<gene>
    <name evidence="8" type="ORF">H9697_03960</name>
</gene>
<accession>A0A9D2Q918</accession>
<dbReference type="Pfam" id="PF08531">
    <property type="entry name" value="Bac_rhamnosid_N"/>
    <property type="match status" value="1"/>
</dbReference>
<dbReference type="Gene3D" id="1.50.10.10">
    <property type="match status" value="1"/>
</dbReference>
<dbReference type="Pfam" id="PF17390">
    <property type="entry name" value="Bac_rhamnosid_C"/>
    <property type="match status" value="1"/>
</dbReference>
<dbReference type="InterPro" id="IPR035396">
    <property type="entry name" value="Bac_rhamnosid6H"/>
</dbReference>
<proteinExistence type="predicted"/>
<protein>
    <recommendedName>
        <fullName evidence="2">alpha-L-rhamnosidase</fullName>
        <ecNumber evidence="2">3.2.1.40</ecNumber>
    </recommendedName>
</protein>
<dbReference type="EMBL" id="DWVY01000016">
    <property type="protein sequence ID" value="HJC74089.1"/>
    <property type="molecule type" value="Genomic_DNA"/>
</dbReference>
<feature type="domain" description="Alpha-L-rhamnosidase six-hairpin glycosidase" evidence="6">
    <location>
        <begin position="409"/>
        <end position="754"/>
    </location>
</feature>